<sequence length="292" mass="33567">DQEIKSVISQLTSGFEIIYVNDGSTDETLSRLKGLKGVTIINLNRNYGQATALDAGFRICLGKYIISLDGDGQNDPADIPLLFEKLKEENLDVVAGWRKNRQDSYKIIFLTQIGRFFRRLFIGDVIHDAGCTLRIYTKETIRSLDLQGEMHRYILAILKWKGFRIGEMVVRHRPRINGKSKYNYTKAIRGFIDLVYIWFIQKYSQRPLHLFGYVSFFLFFLGLVSVIASIYQKIVLGVSINQSGYFLVSAFLLLTAVILFSFGVVIDLLIRTQLNSSSTEKRYYVREVIKKK</sequence>
<evidence type="ECO:0000256" key="3">
    <source>
        <dbReference type="ARBA" id="ARBA00022679"/>
    </source>
</evidence>
<keyword evidence="3" id="KW-0808">Transferase</keyword>
<evidence type="ECO:0000256" key="8">
    <source>
        <dbReference type="SAM" id="Phobius"/>
    </source>
</evidence>
<gene>
    <name evidence="10" type="ORF">A2541_01335</name>
</gene>
<dbReference type="Gene3D" id="3.90.550.10">
    <property type="entry name" value="Spore Coat Polysaccharide Biosynthesis Protein SpsA, Chain A"/>
    <property type="match status" value="1"/>
</dbReference>
<dbReference type="Proteomes" id="UP000176965">
    <property type="component" value="Unassembled WGS sequence"/>
</dbReference>
<accession>A0A1G2PEP1</accession>
<protein>
    <recommendedName>
        <fullName evidence="9">Glycosyltransferase 2-like domain-containing protein</fullName>
    </recommendedName>
</protein>
<reference evidence="10 11" key="1">
    <citation type="journal article" date="2016" name="Nat. Commun.">
        <title>Thousands of microbial genomes shed light on interconnected biogeochemical processes in an aquifer system.</title>
        <authorList>
            <person name="Anantharaman K."/>
            <person name="Brown C.T."/>
            <person name="Hug L.A."/>
            <person name="Sharon I."/>
            <person name="Castelle C.J."/>
            <person name="Probst A.J."/>
            <person name="Thomas B.C."/>
            <person name="Singh A."/>
            <person name="Wilkins M.J."/>
            <person name="Karaoz U."/>
            <person name="Brodie E.L."/>
            <person name="Williams K.H."/>
            <person name="Hubbard S.S."/>
            <person name="Banfield J.F."/>
        </authorList>
    </citation>
    <scope>NUCLEOTIDE SEQUENCE [LARGE SCALE GENOMIC DNA]</scope>
</reference>
<evidence type="ECO:0000259" key="9">
    <source>
        <dbReference type="Pfam" id="PF00535"/>
    </source>
</evidence>
<feature type="transmembrane region" description="Helical" evidence="8">
    <location>
        <begin position="210"/>
        <end position="231"/>
    </location>
</feature>
<keyword evidence="2" id="KW-0328">Glycosyltransferase</keyword>
<dbReference type="InterPro" id="IPR050256">
    <property type="entry name" value="Glycosyltransferase_2"/>
</dbReference>
<evidence type="ECO:0000256" key="1">
    <source>
        <dbReference type="ARBA" id="ARBA00022475"/>
    </source>
</evidence>
<dbReference type="AlphaFoldDB" id="A0A1G2PEP1"/>
<evidence type="ECO:0000256" key="5">
    <source>
        <dbReference type="ARBA" id="ARBA00022985"/>
    </source>
</evidence>
<evidence type="ECO:0000313" key="11">
    <source>
        <dbReference type="Proteomes" id="UP000176965"/>
    </source>
</evidence>
<dbReference type="GO" id="GO:0009103">
    <property type="term" value="P:lipopolysaccharide biosynthetic process"/>
    <property type="evidence" value="ECO:0007669"/>
    <property type="project" value="UniProtKB-KW"/>
</dbReference>
<dbReference type="GO" id="GO:0016757">
    <property type="term" value="F:glycosyltransferase activity"/>
    <property type="evidence" value="ECO:0007669"/>
    <property type="project" value="UniProtKB-KW"/>
</dbReference>
<keyword evidence="5" id="KW-0448">Lipopolysaccharide biosynthesis</keyword>
<feature type="domain" description="Glycosyltransferase 2-like" evidence="9">
    <location>
        <begin position="4"/>
        <end position="140"/>
    </location>
</feature>
<keyword evidence="1" id="KW-1003">Cell membrane</keyword>
<organism evidence="10 11">
    <name type="scientific">Candidatus Taylorbacteria bacterium RIFOXYD2_FULL_36_9</name>
    <dbReference type="NCBI Taxonomy" id="1802338"/>
    <lineage>
        <taxon>Bacteria</taxon>
        <taxon>Candidatus Tayloriibacteriota</taxon>
    </lineage>
</organism>
<dbReference type="EMBL" id="MHSQ01000027">
    <property type="protein sequence ID" value="OHA46806.1"/>
    <property type="molecule type" value="Genomic_DNA"/>
</dbReference>
<proteinExistence type="predicted"/>
<dbReference type="PANTHER" id="PTHR48090">
    <property type="entry name" value="UNDECAPRENYL-PHOSPHATE 4-DEOXY-4-FORMAMIDO-L-ARABINOSE TRANSFERASE-RELATED"/>
    <property type="match status" value="1"/>
</dbReference>
<keyword evidence="7 8" id="KW-0472">Membrane</keyword>
<dbReference type="InterPro" id="IPR001173">
    <property type="entry name" value="Glyco_trans_2-like"/>
</dbReference>
<evidence type="ECO:0000256" key="7">
    <source>
        <dbReference type="ARBA" id="ARBA00023136"/>
    </source>
</evidence>
<feature type="non-terminal residue" evidence="10">
    <location>
        <position position="1"/>
    </location>
</feature>
<dbReference type="STRING" id="1802338.A2541_01335"/>
<name>A0A1G2PEP1_9BACT</name>
<evidence type="ECO:0000313" key="10">
    <source>
        <dbReference type="EMBL" id="OHA46806.1"/>
    </source>
</evidence>
<dbReference type="SUPFAM" id="SSF53448">
    <property type="entry name" value="Nucleotide-diphospho-sugar transferases"/>
    <property type="match status" value="1"/>
</dbReference>
<dbReference type="InterPro" id="IPR029044">
    <property type="entry name" value="Nucleotide-diphossugar_trans"/>
</dbReference>
<evidence type="ECO:0000256" key="2">
    <source>
        <dbReference type="ARBA" id="ARBA00022676"/>
    </source>
</evidence>
<evidence type="ECO:0000256" key="6">
    <source>
        <dbReference type="ARBA" id="ARBA00022989"/>
    </source>
</evidence>
<dbReference type="GO" id="GO:0005886">
    <property type="term" value="C:plasma membrane"/>
    <property type="evidence" value="ECO:0007669"/>
    <property type="project" value="TreeGrafter"/>
</dbReference>
<dbReference type="Pfam" id="PF00535">
    <property type="entry name" value="Glycos_transf_2"/>
    <property type="match status" value="1"/>
</dbReference>
<dbReference type="PANTHER" id="PTHR48090:SF3">
    <property type="entry name" value="UNDECAPRENYL-PHOSPHATE 4-DEOXY-4-FORMAMIDO-L-ARABINOSE TRANSFERASE"/>
    <property type="match status" value="1"/>
</dbReference>
<comment type="caution">
    <text evidence="10">The sequence shown here is derived from an EMBL/GenBank/DDBJ whole genome shotgun (WGS) entry which is preliminary data.</text>
</comment>
<keyword evidence="6 8" id="KW-1133">Transmembrane helix</keyword>
<evidence type="ECO:0000256" key="4">
    <source>
        <dbReference type="ARBA" id="ARBA00022692"/>
    </source>
</evidence>
<keyword evidence="4 8" id="KW-0812">Transmembrane</keyword>
<feature type="transmembrane region" description="Helical" evidence="8">
    <location>
        <begin position="243"/>
        <end position="270"/>
    </location>
</feature>